<comment type="caution">
    <text evidence="7">The sequence shown here is derived from an EMBL/GenBank/DDBJ whole genome shotgun (WGS) entry which is preliminary data.</text>
</comment>
<feature type="transmembrane region" description="Helical" evidence="5">
    <location>
        <begin position="71"/>
        <end position="89"/>
    </location>
</feature>
<evidence type="ECO:0000259" key="6">
    <source>
        <dbReference type="PROSITE" id="PS50206"/>
    </source>
</evidence>
<gene>
    <name evidence="7" type="ORF">BSZ37_00865</name>
</gene>
<dbReference type="InterPro" id="IPR051598">
    <property type="entry name" value="TSUP/Inactive_protease-like"/>
</dbReference>
<reference evidence="7 8" key="1">
    <citation type="submission" date="2016-11" db="EMBL/GenBank/DDBJ databases">
        <title>Study of marine rhodopsin-containing bacteria.</title>
        <authorList>
            <person name="Yoshizawa S."/>
            <person name="Kumagai Y."/>
            <person name="Kogure K."/>
        </authorList>
    </citation>
    <scope>NUCLEOTIDE SEQUENCE [LARGE SCALE GENOMIC DNA]</scope>
    <source>
        <strain evidence="7 8">SAORIC-28</strain>
    </source>
</reference>
<sequence>MLYALLGAVAIGLVLGLLGSGGSILTVPVLVYLAGQPEKVAIAESLAIVGAIAAVGALPYARQKLVDWHSVLYFGVPGIVGTYGGAWLAKWVPGPVQLVLFAVVMLLAAGLMFRGRKAPAEGEVRERQPLWLIAVEGLFVGVLTGLVGVGGGFLIVPALVLLGGLSMRLAVGTSLLIIAAKSAAGFFKYVDVLAEAGQAVDWRLIGLFAAIGIAGSFVGNALSQRVPQAQLKRGFAVFLVVMGVFILVKEAPGAFAPAEAAAAPLAAVASADTVEVPRLSPAEAAAYLKATPESQVLDVRRPAEAALSGRLAAAVLVDVSVPGFGPRALAVLDPARPVVVYCRSGQRAERAAQVLAGLGFADLYNAGGYEALAAAGLPVRPGAR</sequence>
<proteinExistence type="inferred from homology"/>
<organism evidence="7 8">
    <name type="scientific">Rubrivirga marina</name>
    <dbReference type="NCBI Taxonomy" id="1196024"/>
    <lineage>
        <taxon>Bacteria</taxon>
        <taxon>Pseudomonadati</taxon>
        <taxon>Rhodothermota</taxon>
        <taxon>Rhodothermia</taxon>
        <taxon>Rhodothermales</taxon>
        <taxon>Rubricoccaceae</taxon>
        <taxon>Rubrivirga</taxon>
    </lineage>
</organism>
<dbReference type="SMART" id="SM00450">
    <property type="entry name" value="RHOD"/>
    <property type="match status" value="1"/>
</dbReference>
<feature type="transmembrane region" description="Helical" evidence="5">
    <location>
        <begin position="6"/>
        <end position="33"/>
    </location>
</feature>
<keyword evidence="5" id="KW-1003">Cell membrane</keyword>
<keyword evidence="8" id="KW-1185">Reference proteome</keyword>
<feature type="domain" description="Rhodanese" evidence="6">
    <location>
        <begin position="290"/>
        <end position="381"/>
    </location>
</feature>
<keyword evidence="4 5" id="KW-0472">Membrane</keyword>
<keyword evidence="3 5" id="KW-1133">Transmembrane helix</keyword>
<dbReference type="CDD" id="cd00158">
    <property type="entry name" value="RHOD"/>
    <property type="match status" value="1"/>
</dbReference>
<dbReference type="SUPFAM" id="SSF52821">
    <property type="entry name" value="Rhodanese/Cell cycle control phosphatase"/>
    <property type="match status" value="1"/>
</dbReference>
<dbReference type="PANTHER" id="PTHR43701">
    <property type="entry name" value="MEMBRANE TRANSPORTER PROTEIN MJ0441-RELATED"/>
    <property type="match status" value="1"/>
</dbReference>
<evidence type="ECO:0000256" key="2">
    <source>
        <dbReference type="ARBA" id="ARBA00022692"/>
    </source>
</evidence>
<dbReference type="Pfam" id="PF01925">
    <property type="entry name" value="TauE"/>
    <property type="match status" value="1"/>
</dbReference>
<comment type="similarity">
    <text evidence="5">Belongs to the 4-toluene sulfonate uptake permease (TSUP) (TC 2.A.102) family.</text>
</comment>
<feature type="transmembrane region" description="Helical" evidence="5">
    <location>
        <begin position="96"/>
        <end position="113"/>
    </location>
</feature>
<dbReference type="Gene3D" id="3.40.250.10">
    <property type="entry name" value="Rhodanese-like domain"/>
    <property type="match status" value="1"/>
</dbReference>
<dbReference type="GO" id="GO:0005886">
    <property type="term" value="C:plasma membrane"/>
    <property type="evidence" value="ECO:0007669"/>
    <property type="project" value="UniProtKB-SubCell"/>
</dbReference>
<evidence type="ECO:0000256" key="5">
    <source>
        <dbReference type="RuleBase" id="RU363041"/>
    </source>
</evidence>
<name>A0A271IX32_9BACT</name>
<evidence type="ECO:0000256" key="4">
    <source>
        <dbReference type="ARBA" id="ARBA00023136"/>
    </source>
</evidence>
<dbReference type="InterPro" id="IPR001763">
    <property type="entry name" value="Rhodanese-like_dom"/>
</dbReference>
<dbReference type="InterPro" id="IPR002781">
    <property type="entry name" value="TM_pro_TauE-like"/>
</dbReference>
<feature type="transmembrane region" description="Helical" evidence="5">
    <location>
        <begin position="40"/>
        <end position="59"/>
    </location>
</feature>
<evidence type="ECO:0000313" key="7">
    <source>
        <dbReference type="EMBL" id="PAP75099.1"/>
    </source>
</evidence>
<dbReference type="PANTHER" id="PTHR43701:SF2">
    <property type="entry name" value="MEMBRANE TRANSPORTER PROTEIN YJNA-RELATED"/>
    <property type="match status" value="1"/>
</dbReference>
<dbReference type="EMBL" id="MQWD01000001">
    <property type="protein sequence ID" value="PAP75099.1"/>
    <property type="molecule type" value="Genomic_DNA"/>
</dbReference>
<comment type="subcellular location">
    <subcellularLocation>
        <location evidence="5">Cell membrane</location>
        <topology evidence="5">Multi-pass membrane protein</topology>
    </subcellularLocation>
    <subcellularLocation>
        <location evidence="1">Membrane</location>
        <topology evidence="1">Multi-pass membrane protein</topology>
    </subcellularLocation>
</comment>
<protein>
    <recommendedName>
        <fullName evidence="5">Probable membrane transporter protein</fullName>
    </recommendedName>
</protein>
<evidence type="ECO:0000256" key="3">
    <source>
        <dbReference type="ARBA" id="ARBA00022989"/>
    </source>
</evidence>
<evidence type="ECO:0000313" key="8">
    <source>
        <dbReference type="Proteomes" id="UP000216339"/>
    </source>
</evidence>
<dbReference type="PROSITE" id="PS50206">
    <property type="entry name" value="RHODANESE_3"/>
    <property type="match status" value="1"/>
</dbReference>
<keyword evidence="2 5" id="KW-0812">Transmembrane</keyword>
<dbReference type="InterPro" id="IPR036873">
    <property type="entry name" value="Rhodanese-like_dom_sf"/>
</dbReference>
<feature type="transmembrane region" description="Helical" evidence="5">
    <location>
        <begin position="202"/>
        <end position="222"/>
    </location>
</feature>
<feature type="transmembrane region" description="Helical" evidence="5">
    <location>
        <begin position="234"/>
        <end position="255"/>
    </location>
</feature>
<dbReference type="Pfam" id="PF00581">
    <property type="entry name" value="Rhodanese"/>
    <property type="match status" value="1"/>
</dbReference>
<feature type="transmembrane region" description="Helical" evidence="5">
    <location>
        <begin position="133"/>
        <end position="162"/>
    </location>
</feature>
<dbReference type="Proteomes" id="UP000216339">
    <property type="component" value="Unassembled WGS sequence"/>
</dbReference>
<accession>A0A271IX32</accession>
<evidence type="ECO:0000256" key="1">
    <source>
        <dbReference type="ARBA" id="ARBA00004141"/>
    </source>
</evidence>
<dbReference type="AlphaFoldDB" id="A0A271IX32"/>